<dbReference type="SMART" id="SM00822">
    <property type="entry name" value="PKS_KR"/>
    <property type="match status" value="1"/>
</dbReference>
<sequence>MSDQRLAGKVAWVTGAGSGIGRATALRLAAEGASLFITDVDAPGGRATADLIEAAGGTVQFRGQDVTEEDRWAELATKVVTLFGRLDILVNNAGIGLRGSITEMTLEDWNRQLAINVTGVFLGIKHCLPVLRANTPSGGSIINLSSIVGHVGAGNMAAYSATKGAVTLLTKSVALECAAARDGVRVNSVHPGIIDSAFWPKLGAGADGNGISGQAVGQMAPVGHPGTPEDIAAAIAFLASDDARYMVGSGLVIDGGWTAQ</sequence>
<dbReference type="RefSeq" id="WP_184201480.1">
    <property type="nucleotide sequence ID" value="NZ_BMOX01000090.1"/>
</dbReference>
<dbReference type="PRINTS" id="PR00080">
    <property type="entry name" value="SDRFAMILY"/>
</dbReference>
<dbReference type="Gene3D" id="3.40.50.720">
    <property type="entry name" value="NAD(P)-binding Rossmann-like Domain"/>
    <property type="match status" value="1"/>
</dbReference>
<comment type="caution">
    <text evidence="4">The sequence shown here is derived from an EMBL/GenBank/DDBJ whole genome shotgun (WGS) entry which is preliminary data.</text>
</comment>
<dbReference type="PANTHER" id="PTHR24321">
    <property type="entry name" value="DEHYDROGENASES, SHORT CHAIN"/>
    <property type="match status" value="1"/>
</dbReference>
<dbReference type="InterPro" id="IPR036291">
    <property type="entry name" value="NAD(P)-bd_dom_sf"/>
</dbReference>
<dbReference type="SUPFAM" id="SSF51735">
    <property type="entry name" value="NAD(P)-binding Rossmann-fold domains"/>
    <property type="match status" value="1"/>
</dbReference>
<dbReference type="Proteomes" id="UP000538147">
    <property type="component" value="Unassembled WGS sequence"/>
</dbReference>
<comment type="similarity">
    <text evidence="1">Belongs to the short-chain dehydrogenases/reductases (SDR) family.</text>
</comment>
<dbReference type="InterPro" id="IPR057326">
    <property type="entry name" value="KR_dom"/>
</dbReference>
<organism evidence="4 5">
    <name type="scientific">Polymorphobacter multimanifer</name>
    <dbReference type="NCBI Taxonomy" id="1070431"/>
    <lineage>
        <taxon>Bacteria</taxon>
        <taxon>Pseudomonadati</taxon>
        <taxon>Pseudomonadota</taxon>
        <taxon>Alphaproteobacteria</taxon>
        <taxon>Sphingomonadales</taxon>
        <taxon>Sphingosinicellaceae</taxon>
        <taxon>Polymorphobacter</taxon>
    </lineage>
</organism>
<keyword evidence="2" id="KW-0560">Oxidoreductase</keyword>
<dbReference type="FunFam" id="3.40.50.720:FF:000084">
    <property type="entry name" value="Short-chain dehydrogenase reductase"/>
    <property type="match status" value="1"/>
</dbReference>
<dbReference type="EMBL" id="JACIIV010000022">
    <property type="protein sequence ID" value="MBB6228686.1"/>
    <property type="molecule type" value="Genomic_DNA"/>
</dbReference>
<evidence type="ECO:0000256" key="1">
    <source>
        <dbReference type="ARBA" id="ARBA00006484"/>
    </source>
</evidence>
<dbReference type="PROSITE" id="PS00061">
    <property type="entry name" value="ADH_SHORT"/>
    <property type="match status" value="1"/>
</dbReference>
<gene>
    <name evidence="4" type="ORF">FHS79_002876</name>
</gene>
<reference evidence="4 5" key="1">
    <citation type="submission" date="2020-08" db="EMBL/GenBank/DDBJ databases">
        <title>Genomic Encyclopedia of Type Strains, Phase IV (KMG-IV): sequencing the most valuable type-strain genomes for metagenomic binning, comparative biology and taxonomic classification.</title>
        <authorList>
            <person name="Goeker M."/>
        </authorList>
    </citation>
    <scope>NUCLEOTIDE SEQUENCE [LARGE SCALE GENOMIC DNA]</scope>
    <source>
        <strain evidence="4 5">DSM 102189</strain>
    </source>
</reference>
<dbReference type="PRINTS" id="PR00081">
    <property type="entry name" value="GDHRDH"/>
</dbReference>
<keyword evidence="5" id="KW-1185">Reference proteome</keyword>
<dbReference type="AlphaFoldDB" id="A0A841L939"/>
<name>A0A841L939_9SPHN</name>
<feature type="domain" description="Ketoreductase" evidence="3">
    <location>
        <begin position="9"/>
        <end position="196"/>
    </location>
</feature>
<dbReference type="PANTHER" id="PTHR24321:SF15">
    <property type="entry name" value="OXIDOREDUCTASE UCPA"/>
    <property type="match status" value="1"/>
</dbReference>
<protein>
    <submittedName>
        <fullName evidence="4">NAD(P)-dependent dehydrogenase (Short-subunit alcohol dehydrogenase family)</fullName>
    </submittedName>
</protein>
<evidence type="ECO:0000256" key="2">
    <source>
        <dbReference type="ARBA" id="ARBA00023002"/>
    </source>
</evidence>
<accession>A0A841L939</accession>
<dbReference type="Pfam" id="PF13561">
    <property type="entry name" value="adh_short_C2"/>
    <property type="match status" value="1"/>
</dbReference>
<proteinExistence type="inferred from homology"/>
<dbReference type="InterPro" id="IPR020904">
    <property type="entry name" value="Sc_DH/Rdtase_CS"/>
</dbReference>
<evidence type="ECO:0000313" key="5">
    <source>
        <dbReference type="Proteomes" id="UP000538147"/>
    </source>
</evidence>
<dbReference type="NCBIfam" id="NF005559">
    <property type="entry name" value="PRK07231.1"/>
    <property type="match status" value="1"/>
</dbReference>
<dbReference type="GO" id="GO:0016491">
    <property type="term" value="F:oxidoreductase activity"/>
    <property type="evidence" value="ECO:0007669"/>
    <property type="project" value="UniProtKB-KW"/>
</dbReference>
<dbReference type="InterPro" id="IPR002347">
    <property type="entry name" value="SDR_fam"/>
</dbReference>
<evidence type="ECO:0000313" key="4">
    <source>
        <dbReference type="EMBL" id="MBB6228686.1"/>
    </source>
</evidence>
<evidence type="ECO:0000259" key="3">
    <source>
        <dbReference type="SMART" id="SM00822"/>
    </source>
</evidence>